<accession>A0A8H7W3T0</accession>
<feature type="domain" description="Glycosyltransferase 2-like" evidence="8">
    <location>
        <begin position="265"/>
        <end position="464"/>
    </location>
</feature>
<evidence type="ECO:0000313" key="10">
    <source>
        <dbReference type="Proteomes" id="UP000664132"/>
    </source>
</evidence>
<dbReference type="GO" id="GO:0085029">
    <property type="term" value="P:extracellular matrix assembly"/>
    <property type="evidence" value="ECO:0007669"/>
    <property type="project" value="TreeGrafter"/>
</dbReference>
<keyword evidence="7" id="KW-1133">Transmembrane helix</keyword>
<dbReference type="SUPFAM" id="SSF53448">
    <property type="entry name" value="Nucleotide-diphospho-sugar transferases"/>
    <property type="match status" value="1"/>
</dbReference>
<comment type="caution">
    <text evidence="9">The sequence shown here is derived from an EMBL/GenBank/DDBJ whole genome shotgun (WGS) entry which is preliminary data.</text>
</comment>
<protein>
    <recommendedName>
        <fullName evidence="8">Glycosyltransferase 2-like domain-containing protein</fullName>
    </recommendedName>
</protein>
<feature type="transmembrane region" description="Helical" evidence="7">
    <location>
        <begin position="459"/>
        <end position="480"/>
    </location>
</feature>
<dbReference type="InterPro" id="IPR029044">
    <property type="entry name" value="Nucleotide-diphossugar_trans"/>
</dbReference>
<comment type="similarity">
    <text evidence="2">Belongs to the NodC/HAS family.</text>
</comment>
<keyword evidence="3" id="KW-1003">Cell membrane</keyword>
<evidence type="ECO:0000256" key="5">
    <source>
        <dbReference type="ARBA" id="ARBA00022679"/>
    </source>
</evidence>
<dbReference type="Pfam" id="PF13632">
    <property type="entry name" value="Glyco_trans_2_3"/>
    <property type="match status" value="1"/>
</dbReference>
<keyword evidence="7" id="KW-0812">Transmembrane</keyword>
<comment type="subcellular location">
    <subcellularLocation>
        <location evidence="1">Cell membrane</location>
    </subcellularLocation>
</comment>
<evidence type="ECO:0000256" key="2">
    <source>
        <dbReference type="ARBA" id="ARBA00006782"/>
    </source>
</evidence>
<organism evidence="9 10">
    <name type="scientific">Cadophora malorum</name>
    <dbReference type="NCBI Taxonomy" id="108018"/>
    <lineage>
        <taxon>Eukaryota</taxon>
        <taxon>Fungi</taxon>
        <taxon>Dikarya</taxon>
        <taxon>Ascomycota</taxon>
        <taxon>Pezizomycotina</taxon>
        <taxon>Leotiomycetes</taxon>
        <taxon>Helotiales</taxon>
        <taxon>Ploettnerulaceae</taxon>
        <taxon>Cadophora</taxon>
    </lineage>
</organism>
<dbReference type="GO" id="GO:0005886">
    <property type="term" value="C:plasma membrane"/>
    <property type="evidence" value="ECO:0007669"/>
    <property type="project" value="UniProtKB-SubCell"/>
</dbReference>
<evidence type="ECO:0000256" key="1">
    <source>
        <dbReference type="ARBA" id="ARBA00004236"/>
    </source>
</evidence>
<gene>
    <name evidence="9" type="ORF">IFR04_010264</name>
</gene>
<evidence type="ECO:0000256" key="3">
    <source>
        <dbReference type="ARBA" id="ARBA00022475"/>
    </source>
</evidence>
<dbReference type="EMBL" id="JAFJYH010000180">
    <property type="protein sequence ID" value="KAG4416621.1"/>
    <property type="molecule type" value="Genomic_DNA"/>
</dbReference>
<reference evidence="9" key="1">
    <citation type="submission" date="2021-02" db="EMBL/GenBank/DDBJ databases">
        <title>Genome sequence Cadophora malorum strain M34.</title>
        <authorList>
            <person name="Stefanovic E."/>
            <person name="Vu D."/>
            <person name="Scully C."/>
            <person name="Dijksterhuis J."/>
            <person name="Roader J."/>
            <person name="Houbraken J."/>
        </authorList>
    </citation>
    <scope>NUCLEOTIDE SEQUENCE</scope>
    <source>
        <strain evidence="9">M34</strain>
    </source>
</reference>
<name>A0A8H7W3T0_9HELO</name>
<dbReference type="OrthoDB" id="9876900at2759"/>
<dbReference type="AlphaFoldDB" id="A0A8H7W3T0"/>
<dbReference type="GO" id="GO:0030213">
    <property type="term" value="P:hyaluronan biosynthetic process"/>
    <property type="evidence" value="ECO:0007669"/>
    <property type="project" value="TreeGrafter"/>
</dbReference>
<keyword evidence="6 7" id="KW-0472">Membrane</keyword>
<keyword evidence="10" id="KW-1185">Reference proteome</keyword>
<evidence type="ECO:0000256" key="6">
    <source>
        <dbReference type="ARBA" id="ARBA00023136"/>
    </source>
</evidence>
<dbReference type="Gene3D" id="3.90.550.10">
    <property type="entry name" value="Spore Coat Polysaccharide Biosynthesis Protein SpsA, Chain A"/>
    <property type="match status" value="1"/>
</dbReference>
<dbReference type="GO" id="GO:0050501">
    <property type="term" value="F:hyaluronan synthase activity"/>
    <property type="evidence" value="ECO:0007669"/>
    <property type="project" value="TreeGrafter"/>
</dbReference>
<evidence type="ECO:0000259" key="8">
    <source>
        <dbReference type="Pfam" id="PF13632"/>
    </source>
</evidence>
<feature type="transmembrane region" description="Helical" evidence="7">
    <location>
        <begin position="556"/>
        <end position="580"/>
    </location>
</feature>
<proteinExistence type="inferred from homology"/>
<feature type="transmembrane region" description="Helical" evidence="7">
    <location>
        <begin position="500"/>
        <end position="519"/>
    </location>
</feature>
<dbReference type="PANTHER" id="PTHR22913:SF12">
    <property type="entry name" value="MANNURONAN SYNTHASE"/>
    <property type="match status" value="1"/>
</dbReference>
<evidence type="ECO:0000313" key="9">
    <source>
        <dbReference type="EMBL" id="KAG4416621.1"/>
    </source>
</evidence>
<dbReference type="PANTHER" id="PTHR22913">
    <property type="entry name" value="HYALURONAN SYNTHASE"/>
    <property type="match status" value="1"/>
</dbReference>
<dbReference type="Proteomes" id="UP000664132">
    <property type="component" value="Unassembled WGS sequence"/>
</dbReference>
<feature type="transmembrane region" description="Helical" evidence="7">
    <location>
        <begin position="428"/>
        <end position="447"/>
    </location>
</feature>
<evidence type="ECO:0000256" key="4">
    <source>
        <dbReference type="ARBA" id="ARBA00022676"/>
    </source>
</evidence>
<keyword evidence="4" id="KW-0328">Glycosyltransferase</keyword>
<dbReference type="InterPro" id="IPR001173">
    <property type="entry name" value="Glyco_trans_2-like"/>
</dbReference>
<evidence type="ECO:0000256" key="7">
    <source>
        <dbReference type="SAM" id="Phobius"/>
    </source>
</evidence>
<sequence length="582" mass="65726">MLWGPALVRSSRSFLKLGGTLGIFVTTWTTLHFGQLTLTLDLIVKLLITFAYTHGFANIRSKLQTPKYDPLANREVEYGKNKGNELYTIEERFPDENTEEKESNPSSNEFEEITATVVGWREDEDLYRRCLQGLAADPRCGPIIAGIDGDTPEDEHMVNIFLDMFPNGIVIRLKEQLSKTLDQYMLSANLTDVEIEQNNAFIKDHISSFIRSRLTEALSAQSIKDIQALCIVQPHQSKKDILFTALSFATLISEEHNIPYLFSTDSDSMIVSGALGKIIDSLESDVNTGGVSGHLMFSHPRPTYLTRMTASHYWFEQEIPKAQGAIFGATECQPGPCAGFRVSVLKSVLVPWYCQRVFGHRTVVNEDRHLTTRILWAGFAIHYAPGAIVHTDTPNTFDGWVKQQVRWSRGTMIETLWYPWMINQLSPWHIYSILKARMLPILTFWYITSYALRFGGVILKFSLMLLVDLFCATALQVIYLVHLSEDQATPSDVIWLVPSLIWYFVMSPGIVVWSLVTILDDSWGNAPRDVSLGGGEGPQACIGSRIVTRLFRMKHVAFQVLWIGIVLTAIVRASLSWSVWDC</sequence>
<keyword evidence="5" id="KW-0808">Transferase</keyword>